<dbReference type="OrthoDB" id="63584at2"/>
<protein>
    <submittedName>
        <fullName evidence="1">Short-chain dehydrogenase</fullName>
    </submittedName>
</protein>
<evidence type="ECO:0000313" key="2">
    <source>
        <dbReference type="Proteomes" id="UP000245368"/>
    </source>
</evidence>
<proteinExistence type="predicted"/>
<dbReference type="Gene3D" id="3.40.50.720">
    <property type="entry name" value="NAD(P)-binding Rossmann-like Domain"/>
    <property type="match status" value="1"/>
</dbReference>
<dbReference type="EMBL" id="CP029494">
    <property type="protein sequence ID" value="AWN22999.1"/>
    <property type="molecule type" value="Genomic_DNA"/>
</dbReference>
<evidence type="ECO:0000313" key="1">
    <source>
        <dbReference type="EMBL" id="AWN22999.1"/>
    </source>
</evidence>
<dbReference type="InterPro" id="IPR036291">
    <property type="entry name" value="NAD(P)-bd_dom_sf"/>
</dbReference>
<dbReference type="SUPFAM" id="SSF51735">
    <property type="entry name" value="NAD(P)-binding Rossmann-fold domains"/>
    <property type="match status" value="1"/>
</dbReference>
<dbReference type="PRINTS" id="PR00081">
    <property type="entry name" value="GDHRDH"/>
</dbReference>
<organism evidence="1 2">
    <name type="scientific">Deinococcus irradiatisoli</name>
    <dbReference type="NCBI Taxonomy" id="2202254"/>
    <lineage>
        <taxon>Bacteria</taxon>
        <taxon>Thermotogati</taxon>
        <taxon>Deinococcota</taxon>
        <taxon>Deinococci</taxon>
        <taxon>Deinococcales</taxon>
        <taxon>Deinococcaceae</taxon>
        <taxon>Deinococcus</taxon>
    </lineage>
</organism>
<dbReference type="Pfam" id="PF13561">
    <property type="entry name" value="adh_short_C2"/>
    <property type="match status" value="1"/>
</dbReference>
<sequence length="292" mass="31673">MPGLPLSHTVALVAGATRGAGRGIAVELGALGATVICTGRSSGTMPSDLNRAETIEQTAELVTAAGGRGVPIRCDHSDPPQVAGLMDRIQAEYGGLDILVNDIWGGEKLSEWGKKFWEQDLDKGRTMLERAIWTHVVTAHAALPLLRPGALIAEITDGDSWVYRGNFFYDLAKTGVMRLAHNWAAELAGDPRGITSVSLTPGFLRSEEMLDHFGVSAENWQDAALQNPDFAESETPHFVGRALACLAADPEKFRFNGKALASWTLMDEYGFSDVDGRQPHWGRWFARRGDVS</sequence>
<dbReference type="InterPro" id="IPR002347">
    <property type="entry name" value="SDR_fam"/>
</dbReference>
<keyword evidence="2" id="KW-1185">Reference proteome</keyword>
<dbReference type="PANTHER" id="PTHR44147">
    <property type="entry name" value="DEHYDROGENASE/REDUCTASE SDR FAMILY MEMBER 1"/>
    <property type="match status" value="1"/>
</dbReference>
<reference evidence="1 2" key="1">
    <citation type="submission" date="2018-05" db="EMBL/GenBank/DDBJ databases">
        <title>Complete Genome Sequence of Deinococcus sp. strain 17bor-2.</title>
        <authorList>
            <person name="Srinivasan S."/>
        </authorList>
    </citation>
    <scope>NUCLEOTIDE SEQUENCE [LARGE SCALE GENOMIC DNA]</scope>
    <source>
        <strain evidence="1 2">17bor-2</strain>
    </source>
</reference>
<name>A0A2Z3JJA2_9DEIO</name>
<dbReference type="KEGG" id="dez:DKM44_06945"/>
<dbReference type="AlphaFoldDB" id="A0A2Z3JJA2"/>
<dbReference type="RefSeq" id="WP_109826433.1">
    <property type="nucleotide sequence ID" value="NZ_CP029494.1"/>
</dbReference>
<gene>
    <name evidence="1" type="ORF">DKM44_06945</name>
</gene>
<dbReference type="Proteomes" id="UP000245368">
    <property type="component" value="Chromosome"/>
</dbReference>
<dbReference type="PANTHER" id="PTHR44147:SF2">
    <property type="entry name" value="DEHYDROGENASE_REDUCTASE SDR FAMILY MEMBER 1"/>
    <property type="match status" value="1"/>
</dbReference>
<dbReference type="NCBIfam" id="NF006159">
    <property type="entry name" value="PRK08303.1"/>
    <property type="match status" value="1"/>
</dbReference>
<accession>A0A2Z3JJA2</accession>